<evidence type="ECO:0000313" key="6">
    <source>
        <dbReference type="EMBL" id="OWJ66348.1"/>
    </source>
</evidence>
<dbReference type="Proteomes" id="UP000196655">
    <property type="component" value="Unassembled WGS sequence"/>
</dbReference>
<dbReference type="CDD" id="cd00367">
    <property type="entry name" value="PTS-HPr_like"/>
    <property type="match status" value="1"/>
</dbReference>
<dbReference type="PROSITE" id="PS51350">
    <property type="entry name" value="PTS_HPR_DOM"/>
    <property type="match status" value="1"/>
</dbReference>
<keyword evidence="4" id="KW-0598">Phosphotransferase system</keyword>
<comment type="subcellular location">
    <subcellularLocation>
        <location evidence="1">Cytoplasm</location>
    </subcellularLocation>
</comment>
<comment type="similarity">
    <text evidence="2">Belongs to the HPr family.</text>
</comment>
<evidence type="ECO:0000256" key="1">
    <source>
        <dbReference type="ARBA" id="ARBA00004496"/>
    </source>
</evidence>
<evidence type="ECO:0000256" key="2">
    <source>
        <dbReference type="ARBA" id="ARBA00010736"/>
    </source>
</evidence>
<accession>A0A211ZM41</accession>
<dbReference type="PROSITE" id="PS00369">
    <property type="entry name" value="PTS_HPR_HIS"/>
    <property type="match status" value="1"/>
</dbReference>
<dbReference type="GO" id="GO:0005737">
    <property type="term" value="C:cytoplasm"/>
    <property type="evidence" value="ECO:0007669"/>
    <property type="project" value="UniProtKB-SubCell"/>
</dbReference>
<evidence type="ECO:0000256" key="3">
    <source>
        <dbReference type="ARBA" id="ARBA00022490"/>
    </source>
</evidence>
<dbReference type="InterPro" id="IPR000032">
    <property type="entry name" value="HPr-like"/>
</dbReference>
<dbReference type="OrthoDB" id="9798965at2"/>
<proteinExistence type="inferred from homology"/>
<dbReference type="GO" id="GO:0009401">
    <property type="term" value="P:phosphoenolpyruvate-dependent sugar phosphotransferase system"/>
    <property type="evidence" value="ECO:0007669"/>
    <property type="project" value="UniProtKB-KW"/>
</dbReference>
<reference evidence="7" key="1">
    <citation type="submission" date="2017-05" db="EMBL/GenBank/DDBJ databases">
        <authorList>
            <person name="Macchi M."/>
            <person name="Festa S."/>
            <person name="Coppotelli B.M."/>
            <person name="Morelli I.S."/>
        </authorList>
    </citation>
    <scope>NUCLEOTIDE SEQUENCE [LARGE SCALE GENOMIC DNA]</scope>
    <source>
        <strain evidence="7">I</strain>
    </source>
</reference>
<protein>
    <submittedName>
        <fullName evidence="6">HPr family phosphocarrier protein</fullName>
    </submittedName>
</protein>
<dbReference type="InterPro" id="IPR035895">
    <property type="entry name" value="HPr-like_sf"/>
</dbReference>
<sequence length="100" mass="10413">MSAPGAPDTAMDRLTRTVTIRNQRGLHARAAAKFVKLVAEFDAEIWVERNGTEVGGQSIMGLMMLAAGIGTDISIAAAGPQAAEALAALASLVERGFDED</sequence>
<keyword evidence="3" id="KW-0963">Cytoplasm</keyword>
<dbReference type="PRINTS" id="PR00107">
    <property type="entry name" value="PHOSPHOCPHPR"/>
</dbReference>
<keyword evidence="7" id="KW-1185">Reference proteome</keyword>
<dbReference type="EMBL" id="NHON01000025">
    <property type="protein sequence ID" value="OWJ66348.1"/>
    <property type="molecule type" value="Genomic_DNA"/>
</dbReference>
<feature type="domain" description="HPr" evidence="5">
    <location>
        <begin position="13"/>
        <end position="100"/>
    </location>
</feature>
<organism evidence="6 7">
    <name type="scientific">Inquilinus limosus</name>
    <dbReference type="NCBI Taxonomy" id="171674"/>
    <lineage>
        <taxon>Bacteria</taxon>
        <taxon>Pseudomonadati</taxon>
        <taxon>Pseudomonadota</taxon>
        <taxon>Alphaproteobacteria</taxon>
        <taxon>Rhodospirillales</taxon>
        <taxon>Rhodospirillaceae</taxon>
        <taxon>Inquilinus</taxon>
    </lineage>
</organism>
<evidence type="ECO:0000313" key="7">
    <source>
        <dbReference type="Proteomes" id="UP000196655"/>
    </source>
</evidence>
<dbReference type="PANTHER" id="PTHR33705">
    <property type="entry name" value="PHOSPHOCARRIER PROTEIN HPR"/>
    <property type="match status" value="1"/>
</dbReference>
<dbReference type="AlphaFoldDB" id="A0A211ZM41"/>
<dbReference type="Gene3D" id="3.30.1340.10">
    <property type="entry name" value="HPr-like"/>
    <property type="match status" value="1"/>
</dbReference>
<gene>
    <name evidence="6" type="ORF">BWR60_15085</name>
</gene>
<dbReference type="SUPFAM" id="SSF55594">
    <property type="entry name" value="HPr-like"/>
    <property type="match status" value="1"/>
</dbReference>
<dbReference type="PANTHER" id="PTHR33705:SF2">
    <property type="entry name" value="PHOSPHOCARRIER PROTEIN NPR"/>
    <property type="match status" value="1"/>
</dbReference>
<dbReference type="NCBIfam" id="TIGR01003">
    <property type="entry name" value="PTS_HPr_family"/>
    <property type="match status" value="1"/>
</dbReference>
<name>A0A211ZM41_9PROT</name>
<dbReference type="Pfam" id="PF00381">
    <property type="entry name" value="PTS-HPr"/>
    <property type="match status" value="1"/>
</dbReference>
<evidence type="ECO:0000259" key="5">
    <source>
        <dbReference type="PROSITE" id="PS51350"/>
    </source>
</evidence>
<dbReference type="InterPro" id="IPR050399">
    <property type="entry name" value="HPr"/>
</dbReference>
<dbReference type="STRING" id="1122125.GCA_000423185_00970"/>
<comment type="caution">
    <text evidence="6">The sequence shown here is derived from an EMBL/GenBank/DDBJ whole genome shotgun (WGS) entry which is preliminary data.</text>
</comment>
<dbReference type="InterPro" id="IPR001020">
    <property type="entry name" value="PTS_HPr_His_P_site"/>
</dbReference>
<evidence type="ECO:0000256" key="4">
    <source>
        <dbReference type="ARBA" id="ARBA00022683"/>
    </source>
</evidence>